<name>A0A4D7B7M3_9HYPH</name>
<evidence type="ECO:0000256" key="4">
    <source>
        <dbReference type="PROSITE-ProRule" id="PRU00335"/>
    </source>
</evidence>
<dbReference type="KEGG" id="pstg:E8M01_06330"/>
<dbReference type="Proteomes" id="UP000298781">
    <property type="component" value="Chromosome"/>
</dbReference>
<keyword evidence="1" id="KW-0805">Transcription regulation</keyword>
<gene>
    <name evidence="6" type="ORF">E8M01_06330</name>
</gene>
<dbReference type="InterPro" id="IPR050109">
    <property type="entry name" value="HTH-type_TetR-like_transc_reg"/>
</dbReference>
<dbReference type="SUPFAM" id="SSF46689">
    <property type="entry name" value="Homeodomain-like"/>
    <property type="match status" value="1"/>
</dbReference>
<evidence type="ECO:0000313" key="7">
    <source>
        <dbReference type="Proteomes" id="UP000298781"/>
    </source>
</evidence>
<accession>A0A4D7B7M3</accession>
<dbReference type="OrthoDB" id="9779746at2"/>
<dbReference type="Pfam" id="PF00440">
    <property type="entry name" value="TetR_N"/>
    <property type="match status" value="1"/>
</dbReference>
<evidence type="ECO:0000256" key="2">
    <source>
        <dbReference type="ARBA" id="ARBA00023125"/>
    </source>
</evidence>
<dbReference type="GO" id="GO:0000976">
    <property type="term" value="F:transcription cis-regulatory region binding"/>
    <property type="evidence" value="ECO:0007669"/>
    <property type="project" value="TreeGrafter"/>
</dbReference>
<dbReference type="Gene3D" id="1.10.357.10">
    <property type="entry name" value="Tetracycline Repressor, domain 2"/>
    <property type="match status" value="1"/>
</dbReference>
<dbReference type="InterPro" id="IPR041490">
    <property type="entry name" value="KstR2_TetR_C"/>
</dbReference>
<dbReference type="Gene3D" id="1.10.10.60">
    <property type="entry name" value="Homeodomain-like"/>
    <property type="match status" value="1"/>
</dbReference>
<dbReference type="GO" id="GO:0003700">
    <property type="term" value="F:DNA-binding transcription factor activity"/>
    <property type="evidence" value="ECO:0007669"/>
    <property type="project" value="TreeGrafter"/>
</dbReference>
<dbReference type="PROSITE" id="PS50977">
    <property type="entry name" value="HTH_TETR_2"/>
    <property type="match status" value="1"/>
</dbReference>
<evidence type="ECO:0000256" key="1">
    <source>
        <dbReference type="ARBA" id="ARBA00023015"/>
    </source>
</evidence>
<keyword evidence="3" id="KW-0804">Transcription</keyword>
<dbReference type="PANTHER" id="PTHR30055:SF234">
    <property type="entry name" value="HTH-TYPE TRANSCRIPTIONAL REGULATOR BETI"/>
    <property type="match status" value="1"/>
</dbReference>
<protein>
    <submittedName>
        <fullName evidence="6">TetR/AcrR family transcriptional regulator</fullName>
    </submittedName>
</protein>
<dbReference type="InterPro" id="IPR001647">
    <property type="entry name" value="HTH_TetR"/>
</dbReference>
<sequence>MARPRAADYDDKRAHILHASAELFSRQGYDRTSINDIAGACGVSKALIYHYYPNKEQLLVDIIRRHLANLLETVGQAARSAPPGDERLRAIIGALLEAYRDADTLHKIQVSELSRLPPAHQDELKAVERALVVLFSEALAQAVPPLAGRSALLKPVTMSLFGMLNWHYMWFRPDGPMTREAYADLVTQLILAGARTVAERGQLAAAE</sequence>
<dbReference type="EMBL" id="CP039690">
    <property type="protein sequence ID" value="QCI63897.1"/>
    <property type="molecule type" value="Genomic_DNA"/>
</dbReference>
<dbReference type="AlphaFoldDB" id="A0A4D7B7M3"/>
<keyword evidence="2 4" id="KW-0238">DNA-binding</keyword>
<dbReference type="Pfam" id="PF17932">
    <property type="entry name" value="TetR_C_24"/>
    <property type="match status" value="1"/>
</dbReference>
<feature type="DNA-binding region" description="H-T-H motif" evidence="4">
    <location>
        <begin position="33"/>
        <end position="52"/>
    </location>
</feature>
<evidence type="ECO:0000256" key="3">
    <source>
        <dbReference type="ARBA" id="ARBA00023163"/>
    </source>
</evidence>
<keyword evidence="7" id="KW-1185">Reference proteome</keyword>
<dbReference type="InterPro" id="IPR036271">
    <property type="entry name" value="Tet_transcr_reg_TetR-rel_C_sf"/>
</dbReference>
<organism evidence="6 7">
    <name type="scientific">Phreatobacter stygius</name>
    <dbReference type="NCBI Taxonomy" id="1940610"/>
    <lineage>
        <taxon>Bacteria</taxon>
        <taxon>Pseudomonadati</taxon>
        <taxon>Pseudomonadota</taxon>
        <taxon>Alphaproteobacteria</taxon>
        <taxon>Hyphomicrobiales</taxon>
        <taxon>Phreatobacteraceae</taxon>
        <taxon>Phreatobacter</taxon>
    </lineage>
</organism>
<dbReference type="PANTHER" id="PTHR30055">
    <property type="entry name" value="HTH-TYPE TRANSCRIPTIONAL REGULATOR RUTR"/>
    <property type="match status" value="1"/>
</dbReference>
<evidence type="ECO:0000313" key="6">
    <source>
        <dbReference type="EMBL" id="QCI63897.1"/>
    </source>
</evidence>
<dbReference type="RefSeq" id="WP_136959354.1">
    <property type="nucleotide sequence ID" value="NZ_CP039690.1"/>
</dbReference>
<proteinExistence type="predicted"/>
<evidence type="ECO:0000259" key="5">
    <source>
        <dbReference type="PROSITE" id="PS50977"/>
    </source>
</evidence>
<dbReference type="PRINTS" id="PR00455">
    <property type="entry name" value="HTHTETR"/>
</dbReference>
<reference evidence="6 7" key="1">
    <citation type="submission" date="2019-04" db="EMBL/GenBank/DDBJ databases">
        <title>Phreatobacter aquaticus sp. nov.</title>
        <authorList>
            <person name="Choi A."/>
        </authorList>
    </citation>
    <scope>NUCLEOTIDE SEQUENCE [LARGE SCALE GENOMIC DNA]</scope>
    <source>
        <strain evidence="6 7">KCTC 52518</strain>
    </source>
</reference>
<dbReference type="SUPFAM" id="SSF48498">
    <property type="entry name" value="Tetracyclin repressor-like, C-terminal domain"/>
    <property type="match status" value="1"/>
</dbReference>
<feature type="domain" description="HTH tetR-type" evidence="5">
    <location>
        <begin position="10"/>
        <end position="70"/>
    </location>
</feature>
<dbReference type="InterPro" id="IPR009057">
    <property type="entry name" value="Homeodomain-like_sf"/>
</dbReference>